<sequence length="163" mass="17877">MATPAEALGMVEPATVWTPLYPGFLYDPARFRSMTEEGFVYDPTFRFGTEQGFLYDERGFRVETGEDVADDDIASFCARVKSLQDVRGDVDVADVETEEVAGDDDDALEEAAFAAGFSHIIDLVEEVLEEDETTKTPTATEHTSSRTTKGSSTSGLVRRSTIL</sequence>
<name>A0A6G1C005_9ORYZ</name>
<comment type="caution">
    <text evidence="2">The sequence shown here is derived from an EMBL/GenBank/DDBJ whole genome shotgun (WGS) entry which is preliminary data.</text>
</comment>
<feature type="region of interest" description="Disordered" evidence="1">
    <location>
        <begin position="129"/>
        <end position="163"/>
    </location>
</feature>
<protein>
    <submittedName>
        <fullName evidence="2">Uncharacterized protein</fullName>
    </submittedName>
</protein>
<dbReference type="Proteomes" id="UP000479710">
    <property type="component" value="Unassembled WGS sequence"/>
</dbReference>
<evidence type="ECO:0000313" key="3">
    <source>
        <dbReference type="Proteomes" id="UP000479710"/>
    </source>
</evidence>
<evidence type="ECO:0000256" key="1">
    <source>
        <dbReference type="SAM" id="MobiDB-lite"/>
    </source>
</evidence>
<dbReference type="AlphaFoldDB" id="A0A6G1C005"/>
<gene>
    <name evidence="2" type="ORF">E2562_021269</name>
</gene>
<evidence type="ECO:0000313" key="2">
    <source>
        <dbReference type="EMBL" id="KAF0892963.1"/>
    </source>
</evidence>
<organism evidence="2 3">
    <name type="scientific">Oryza meyeriana var. granulata</name>
    <dbReference type="NCBI Taxonomy" id="110450"/>
    <lineage>
        <taxon>Eukaryota</taxon>
        <taxon>Viridiplantae</taxon>
        <taxon>Streptophyta</taxon>
        <taxon>Embryophyta</taxon>
        <taxon>Tracheophyta</taxon>
        <taxon>Spermatophyta</taxon>
        <taxon>Magnoliopsida</taxon>
        <taxon>Liliopsida</taxon>
        <taxon>Poales</taxon>
        <taxon>Poaceae</taxon>
        <taxon>BOP clade</taxon>
        <taxon>Oryzoideae</taxon>
        <taxon>Oryzeae</taxon>
        <taxon>Oryzinae</taxon>
        <taxon>Oryza</taxon>
        <taxon>Oryza meyeriana</taxon>
    </lineage>
</organism>
<feature type="compositionally biased region" description="Low complexity" evidence="1">
    <location>
        <begin position="135"/>
        <end position="155"/>
    </location>
</feature>
<proteinExistence type="predicted"/>
<dbReference type="EMBL" id="SPHZ02000011">
    <property type="protein sequence ID" value="KAF0892963.1"/>
    <property type="molecule type" value="Genomic_DNA"/>
</dbReference>
<accession>A0A6G1C005</accession>
<reference evidence="2 3" key="1">
    <citation type="submission" date="2019-11" db="EMBL/GenBank/DDBJ databases">
        <title>Whole genome sequence of Oryza granulata.</title>
        <authorList>
            <person name="Li W."/>
        </authorList>
    </citation>
    <scope>NUCLEOTIDE SEQUENCE [LARGE SCALE GENOMIC DNA]</scope>
    <source>
        <strain evidence="3">cv. Menghai</strain>
        <tissue evidence="2">Leaf</tissue>
    </source>
</reference>
<keyword evidence="3" id="KW-1185">Reference proteome</keyword>
<dbReference type="OrthoDB" id="715414at2759"/>